<accession>A0A1E2SIR5</accession>
<comment type="caution">
    <text evidence="3">The sequence shown here is derived from an EMBL/GenBank/DDBJ whole genome shotgun (WGS) entry which is preliminary data.</text>
</comment>
<reference evidence="3 4" key="1">
    <citation type="submission" date="2015-11" db="EMBL/GenBank/DDBJ databases">
        <authorList>
            <person name="Zhang Y."/>
            <person name="Guo Z."/>
        </authorList>
    </citation>
    <scope>NUCLEOTIDE SEQUENCE [LARGE SCALE GENOMIC DNA]</scope>
    <source>
        <strain evidence="4">gdw1</strain>
    </source>
</reference>
<evidence type="ECO:0000256" key="1">
    <source>
        <dbReference type="SAM" id="MobiDB-lite"/>
    </source>
</evidence>
<sequence length="202" mass="20595">MSTTSTRLLLTCAAIGVAGGIVFSVSGYISGTVAAIAPLFYGAVIGVYFLPGVVAQALLRRGGVALIASVIAGLVSVPFQPIGFMAVMAAGSIGALQEVPFLIALYRHWRAWLFYVTATIAGVAFGLGVFFAQGAETARPWAQALHTGLFAVSPAVFTGIGRAVAKALDRTGAGRGLQGPVARPRRERGTGTGTGTLPMTAA</sequence>
<keyword evidence="2" id="KW-0472">Membrane</keyword>
<dbReference type="Proteomes" id="UP000094426">
    <property type="component" value="Unassembled WGS sequence"/>
</dbReference>
<proteinExistence type="predicted"/>
<evidence type="ECO:0008006" key="5">
    <source>
        <dbReference type="Google" id="ProtNLM"/>
    </source>
</evidence>
<dbReference type="AlphaFoldDB" id="A0A1E2SIR5"/>
<protein>
    <recommendedName>
        <fullName evidence="5">Energy-coupling factor transport system substrate-specific component</fullName>
    </recommendedName>
</protein>
<feature type="transmembrane region" description="Helical" evidence="2">
    <location>
        <begin position="85"/>
        <end position="105"/>
    </location>
</feature>
<keyword evidence="2" id="KW-0812">Transmembrane</keyword>
<feature type="transmembrane region" description="Helical" evidence="2">
    <location>
        <begin position="112"/>
        <end position="132"/>
    </location>
</feature>
<dbReference type="OrthoDB" id="3292509at2"/>
<name>A0A1E2SIR5_LEIXY</name>
<feature type="transmembrane region" description="Helical" evidence="2">
    <location>
        <begin position="29"/>
        <end position="50"/>
    </location>
</feature>
<dbReference type="InterPro" id="IPR017195">
    <property type="entry name" value="ABC_thiamin-permease_prd"/>
</dbReference>
<evidence type="ECO:0000313" key="4">
    <source>
        <dbReference type="Proteomes" id="UP000094426"/>
    </source>
</evidence>
<dbReference type="Pfam" id="PF09819">
    <property type="entry name" value="ABC_cobalt"/>
    <property type="match status" value="1"/>
</dbReference>
<dbReference type="RefSeq" id="WP_011186856.1">
    <property type="nucleotide sequence ID" value="NZ_LNZG01000045.1"/>
</dbReference>
<feature type="transmembrane region" description="Helical" evidence="2">
    <location>
        <begin position="144"/>
        <end position="165"/>
    </location>
</feature>
<feature type="transmembrane region" description="Helical" evidence="2">
    <location>
        <begin position="62"/>
        <end position="79"/>
    </location>
</feature>
<evidence type="ECO:0000256" key="2">
    <source>
        <dbReference type="SAM" id="Phobius"/>
    </source>
</evidence>
<organism evidence="3 4">
    <name type="scientific">Leifsonia xyli subsp. xyli</name>
    <dbReference type="NCBI Taxonomy" id="59736"/>
    <lineage>
        <taxon>Bacteria</taxon>
        <taxon>Bacillati</taxon>
        <taxon>Actinomycetota</taxon>
        <taxon>Actinomycetes</taxon>
        <taxon>Micrococcales</taxon>
        <taxon>Microbacteriaceae</taxon>
        <taxon>Leifsonia</taxon>
    </lineage>
</organism>
<feature type="region of interest" description="Disordered" evidence="1">
    <location>
        <begin position="175"/>
        <end position="202"/>
    </location>
</feature>
<gene>
    <name evidence="3" type="ORF">ATY41_04760</name>
</gene>
<evidence type="ECO:0000313" key="3">
    <source>
        <dbReference type="EMBL" id="ODA89590.1"/>
    </source>
</evidence>
<dbReference type="EMBL" id="LNZG01000045">
    <property type="protein sequence ID" value="ODA89590.1"/>
    <property type="molecule type" value="Genomic_DNA"/>
</dbReference>
<dbReference type="PIRSF" id="PIRSF037394">
    <property type="entry name" value="ABC_thiamine-permease_YkoE_prd"/>
    <property type="match status" value="1"/>
</dbReference>
<dbReference type="OMA" id="PARFFIS"/>
<keyword evidence="2" id="KW-1133">Transmembrane helix</keyword>